<dbReference type="RefSeq" id="WP_278156709.1">
    <property type="nucleotide sequence ID" value="NZ_CP121252.1"/>
</dbReference>
<evidence type="ECO:0000313" key="1">
    <source>
        <dbReference type="EMBL" id="WFP15730.1"/>
    </source>
</evidence>
<dbReference type="SUPFAM" id="SSF54427">
    <property type="entry name" value="NTF2-like"/>
    <property type="match status" value="1"/>
</dbReference>
<dbReference type="EMBL" id="CP121252">
    <property type="protein sequence ID" value="WFP15730.1"/>
    <property type="molecule type" value="Genomic_DNA"/>
</dbReference>
<sequence>MKVTTPSDCGNAPRLLIVADIAQHWAAGDAEVLEAWLTEDAQWTVIGGETVTGRTEAARQRPPADPQRLDIISVITHGRLASCDGVLDDGERRIAFSHVLRFAGTTKTAKVAEIRSYLIELTGPTS</sequence>
<accession>A0ABY8H4T9</accession>
<dbReference type="Gene3D" id="3.10.450.50">
    <property type="match status" value="1"/>
</dbReference>
<evidence type="ECO:0000313" key="2">
    <source>
        <dbReference type="Proteomes" id="UP001219037"/>
    </source>
</evidence>
<gene>
    <name evidence="1" type="ORF">P8192_10015</name>
</gene>
<protein>
    <recommendedName>
        <fullName evidence="3">SnoaL-like protein</fullName>
    </recommendedName>
</protein>
<organism evidence="1 2">
    <name type="scientific">Citricoccus muralis</name>
    <dbReference type="NCBI Taxonomy" id="169134"/>
    <lineage>
        <taxon>Bacteria</taxon>
        <taxon>Bacillati</taxon>
        <taxon>Actinomycetota</taxon>
        <taxon>Actinomycetes</taxon>
        <taxon>Micrococcales</taxon>
        <taxon>Micrococcaceae</taxon>
        <taxon>Citricoccus</taxon>
    </lineage>
</organism>
<proteinExistence type="predicted"/>
<dbReference type="InterPro" id="IPR032710">
    <property type="entry name" value="NTF2-like_dom_sf"/>
</dbReference>
<keyword evidence="2" id="KW-1185">Reference proteome</keyword>
<dbReference type="Proteomes" id="UP001219037">
    <property type="component" value="Chromosome"/>
</dbReference>
<evidence type="ECO:0008006" key="3">
    <source>
        <dbReference type="Google" id="ProtNLM"/>
    </source>
</evidence>
<name>A0ABY8H4T9_9MICC</name>
<reference evidence="1 2" key="1">
    <citation type="submission" date="2023-04" db="EMBL/GenBank/DDBJ databases">
        <title>Funneling lignin-derived compounds into biodiesel using alkali-halophilic Citricoccus sp. P2.</title>
        <authorList>
            <person name="Luo C.-B."/>
        </authorList>
    </citation>
    <scope>NUCLEOTIDE SEQUENCE [LARGE SCALE GENOMIC DNA]</scope>
    <source>
        <strain evidence="1 2">P2</strain>
    </source>
</reference>